<accession>A0ABP7ABX0</accession>
<keyword evidence="3" id="KW-0732">Signal</keyword>
<dbReference type="SUPFAM" id="SSF53850">
    <property type="entry name" value="Periplasmic binding protein-like II"/>
    <property type="match status" value="1"/>
</dbReference>
<feature type="signal peptide" evidence="3">
    <location>
        <begin position="1"/>
        <end position="25"/>
    </location>
</feature>
<dbReference type="EMBL" id="BAAAZO010000010">
    <property type="protein sequence ID" value="GAA3628989.1"/>
    <property type="molecule type" value="Genomic_DNA"/>
</dbReference>
<dbReference type="InterPro" id="IPR006059">
    <property type="entry name" value="SBP"/>
</dbReference>
<evidence type="ECO:0000313" key="4">
    <source>
        <dbReference type="EMBL" id="GAA3628989.1"/>
    </source>
</evidence>
<reference evidence="5" key="1">
    <citation type="journal article" date="2019" name="Int. J. Syst. Evol. Microbiol.">
        <title>The Global Catalogue of Microorganisms (GCM) 10K type strain sequencing project: providing services to taxonomists for standard genome sequencing and annotation.</title>
        <authorList>
            <consortium name="The Broad Institute Genomics Platform"/>
            <consortium name="The Broad Institute Genome Sequencing Center for Infectious Disease"/>
            <person name="Wu L."/>
            <person name="Ma J."/>
        </authorList>
    </citation>
    <scope>NUCLEOTIDE SEQUENCE [LARGE SCALE GENOMIC DNA]</scope>
    <source>
        <strain evidence="5">JCM 16902</strain>
    </source>
</reference>
<evidence type="ECO:0000256" key="1">
    <source>
        <dbReference type="ARBA" id="ARBA00008520"/>
    </source>
</evidence>
<comment type="similarity">
    <text evidence="1">Belongs to the bacterial solute-binding protein 1 family.</text>
</comment>
<gene>
    <name evidence="4" type="ORF">GCM10022223_53160</name>
</gene>
<evidence type="ECO:0000256" key="3">
    <source>
        <dbReference type="SAM" id="SignalP"/>
    </source>
</evidence>
<organism evidence="4 5">
    <name type="scientific">Kineosporia mesophila</name>
    <dbReference type="NCBI Taxonomy" id="566012"/>
    <lineage>
        <taxon>Bacteria</taxon>
        <taxon>Bacillati</taxon>
        <taxon>Actinomycetota</taxon>
        <taxon>Actinomycetes</taxon>
        <taxon>Kineosporiales</taxon>
        <taxon>Kineosporiaceae</taxon>
        <taxon>Kineosporia</taxon>
    </lineage>
</organism>
<dbReference type="PANTHER" id="PTHR43649">
    <property type="entry name" value="ARABINOSE-BINDING PROTEIN-RELATED"/>
    <property type="match status" value="1"/>
</dbReference>
<protein>
    <submittedName>
        <fullName evidence="4">Extracellular solute-binding protein</fullName>
    </submittedName>
</protein>
<dbReference type="Gene3D" id="3.40.190.10">
    <property type="entry name" value="Periplasmic binding protein-like II"/>
    <property type="match status" value="2"/>
</dbReference>
<proteinExistence type="inferred from homology"/>
<feature type="chain" id="PRO_5045393110" evidence="3">
    <location>
        <begin position="26"/>
        <end position="441"/>
    </location>
</feature>
<evidence type="ECO:0000313" key="5">
    <source>
        <dbReference type="Proteomes" id="UP001501074"/>
    </source>
</evidence>
<dbReference type="PROSITE" id="PS51257">
    <property type="entry name" value="PROKAR_LIPOPROTEIN"/>
    <property type="match status" value="1"/>
</dbReference>
<dbReference type="InterPro" id="IPR050490">
    <property type="entry name" value="Bact_solute-bd_prot1"/>
</dbReference>
<dbReference type="RefSeq" id="WP_231484450.1">
    <property type="nucleotide sequence ID" value="NZ_BAAAZO010000010.1"/>
</dbReference>
<comment type="caution">
    <text evidence="4">The sequence shown here is derived from an EMBL/GenBank/DDBJ whole genome shotgun (WGS) entry which is preliminary data.</text>
</comment>
<dbReference type="Proteomes" id="UP001501074">
    <property type="component" value="Unassembled WGS sequence"/>
</dbReference>
<sequence length="441" mass="46295">MRGVRSTLRACGFGVTIAVAGAALAACGSSDDSGAGGKTEISYLVVAREGSKAGAQAEIDAFEKANPDIIVKLDTFPEGADGDNLVKTKLSTGEMDEVFNYNAGALFRALQPDNQLTDLSGEAWAADLPDSYKKVVSTDKGMYGAPLGQSSGGGVLYNRKVYDQLKLSVPTTWSEFIANGQKIKAAEPDITPVLQAYGDAWTAQVPVLADFANVTKQDPAWAQGWTAGQKKFGQSPALTAFTHLEQLGKSGLVNKDYASMTNIQALKALADGKGAQYPMISDQLPTIAQDSPDAVDDIGFFALPADDAANTTATIWQPGGLYIPRSAEGDKLEAAKKFVAFVSSSEQGCQIQSDTGVAIGAFVSPVCKQPSDVSQAVKDVQKYLDDGQVAPALEFLSEVKGPNLDKITVQVGSGITSGAQGAKQYDDDARKQAQQLGLSGW</sequence>
<name>A0ABP7ABX0_9ACTN</name>
<evidence type="ECO:0000256" key="2">
    <source>
        <dbReference type="ARBA" id="ARBA00022448"/>
    </source>
</evidence>
<keyword evidence="2" id="KW-0813">Transport</keyword>
<dbReference type="Pfam" id="PF01547">
    <property type="entry name" value="SBP_bac_1"/>
    <property type="match status" value="1"/>
</dbReference>
<keyword evidence="5" id="KW-1185">Reference proteome</keyword>
<dbReference type="PANTHER" id="PTHR43649:SF29">
    <property type="entry name" value="OSMOPROTECTIVE COMPOUNDS-BINDING PROTEIN GGTB"/>
    <property type="match status" value="1"/>
</dbReference>